<reference evidence="1 2" key="1">
    <citation type="submission" date="2020-08" db="EMBL/GenBank/DDBJ databases">
        <title>Sequencing the genomes of 1000 actinobacteria strains.</title>
        <authorList>
            <person name="Klenk H.-P."/>
        </authorList>
    </citation>
    <scope>NUCLEOTIDE SEQUENCE [LARGE SCALE GENOMIC DNA]</scope>
    <source>
        <strain evidence="1 2">DSM 43851</strain>
    </source>
</reference>
<accession>A0A7W9NKX4</accession>
<sequence>MVAELAVPPDASHQATARRVCEVIRDRLGGRLEVCFTPMTDAGLSGLTLALADGSYLIVCADSPRWYHRLQILLHELAHIVLEHERTPCARSGFADPVERDAEEFADALLAALTERRPRRGDEVGW</sequence>
<keyword evidence="2" id="KW-1185">Reference proteome</keyword>
<dbReference type="RefSeq" id="WP_184869559.1">
    <property type="nucleotide sequence ID" value="NZ_BAAAWY010000076.1"/>
</dbReference>
<dbReference type="AlphaFoldDB" id="A0A7W9NKX4"/>
<gene>
    <name evidence="1" type="ORF">BJ998_008356</name>
</gene>
<comment type="caution">
    <text evidence="1">The sequence shown here is derived from an EMBL/GenBank/DDBJ whole genome shotgun (WGS) entry which is preliminary data.</text>
</comment>
<proteinExistence type="predicted"/>
<dbReference type="EMBL" id="JACHIR010000002">
    <property type="protein sequence ID" value="MBB5897097.1"/>
    <property type="molecule type" value="Genomic_DNA"/>
</dbReference>
<evidence type="ECO:0000313" key="1">
    <source>
        <dbReference type="EMBL" id="MBB5897097.1"/>
    </source>
</evidence>
<name>A0A7W9NKX4_9PSEU</name>
<evidence type="ECO:0000313" key="2">
    <source>
        <dbReference type="Proteomes" id="UP000585638"/>
    </source>
</evidence>
<protein>
    <recommendedName>
        <fullName evidence="3">IrrE N-terminal-like domain-containing protein</fullName>
    </recommendedName>
</protein>
<dbReference type="Proteomes" id="UP000585638">
    <property type="component" value="Unassembled WGS sequence"/>
</dbReference>
<organism evidence="1 2">
    <name type="scientific">Kutzneria kofuensis</name>
    <dbReference type="NCBI Taxonomy" id="103725"/>
    <lineage>
        <taxon>Bacteria</taxon>
        <taxon>Bacillati</taxon>
        <taxon>Actinomycetota</taxon>
        <taxon>Actinomycetes</taxon>
        <taxon>Pseudonocardiales</taxon>
        <taxon>Pseudonocardiaceae</taxon>
        <taxon>Kutzneria</taxon>
    </lineage>
</organism>
<evidence type="ECO:0008006" key="3">
    <source>
        <dbReference type="Google" id="ProtNLM"/>
    </source>
</evidence>